<protein>
    <submittedName>
        <fullName evidence="2">Uncharacterized protein</fullName>
    </submittedName>
</protein>
<dbReference type="EMBL" id="JAPQKR010000008">
    <property type="protein sequence ID" value="KAJ5212122.1"/>
    <property type="molecule type" value="Genomic_DNA"/>
</dbReference>
<accession>A0A9W9N2Q6</accession>
<evidence type="ECO:0000256" key="1">
    <source>
        <dbReference type="SAM" id="MobiDB-lite"/>
    </source>
</evidence>
<dbReference type="OrthoDB" id="4812032at2759"/>
<name>A0A9W9N2Q6_9EURO</name>
<organism evidence="2 3">
    <name type="scientific">Penicillium cinerascens</name>
    <dbReference type="NCBI Taxonomy" id="70096"/>
    <lineage>
        <taxon>Eukaryota</taxon>
        <taxon>Fungi</taxon>
        <taxon>Dikarya</taxon>
        <taxon>Ascomycota</taxon>
        <taxon>Pezizomycotina</taxon>
        <taxon>Eurotiomycetes</taxon>
        <taxon>Eurotiomycetidae</taxon>
        <taxon>Eurotiales</taxon>
        <taxon>Aspergillaceae</taxon>
        <taxon>Penicillium</taxon>
    </lineage>
</organism>
<keyword evidence="3" id="KW-1185">Reference proteome</keyword>
<dbReference type="RefSeq" id="XP_058310292.1">
    <property type="nucleotide sequence ID" value="XM_058450830.1"/>
</dbReference>
<evidence type="ECO:0000313" key="3">
    <source>
        <dbReference type="Proteomes" id="UP001150904"/>
    </source>
</evidence>
<reference evidence="2" key="2">
    <citation type="journal article" date="2023" name="IMA Fungus">
        <title>Comparative genomic study of the Penicillium genus elucidates a diverse pangenome and 15 lateral gene transfer events.</title>
        <authorList>
            <person name="Petersen C."/>
            <person name="Sorensen T."/>
            <person name="Nielsen M.R."/>
            <person name="Sondergaard T.E."/>
            <person name="Sorensen J.L."/>
            <person name="Fitzpatrick D.A."/>
            <person name="Frisvad J.C."/>
            <person name="Nielsen K.L."/>
        </authorList>
    </citation>
    <scope>NUCLEOTIDE SEQUENCE</scope>
    <source>
        <strain evidence="2">IBT 15544</strain>
    </source>
</reference>
<gene>
    <name evidence="2" type="ORF">N7498_003768</name>
</gene>
<sequence>MELAVNALQNSQVPESQDPKSLPDELALLTRDGFPFFLPIPKDGDDLETTARKVQILASVISSGGNLSVGPGHVSTPKQKQTAEEFGRERMTSPETTQYEAWKMGIIKLPELDWYNNQVPVPPEAMQTFSRRAIAMDIIWQRRGMAPEHAAWITINMPFLLPLVKAVTKILRAEEHLQRTQRHARLTDGDIAEIEMLQLVNAAAEDNVTRVRERLRTLIDSIHRSQAVLKNRISMLDS</sequence>
<reference evidence="2" key="1">
    <citation type="submission" date="2022-12" db="EMBL/GenBank/DDBJ databases">
        <authorList>
            <person name="Petersen C."/>
        </authorList>
    </citation>
    <scope>NUCLEOTIDE SEQUENCE</scope>
    <source>
        <strain evidence="2">IBT 15544</strain>
    </source>
</reference>
<comment type="caution">
    <text evidence="2">The sequence shown here is derived from an EMBL/GenBank/DDBJ whole genome shotgun (WGS) entry which is preliminary data.</text>
</comment>
<dbReference type="AlphaFoldDB" id="A0A9W9N2Q6"/>
<evidence type="ECO:0000313" key="2">
    <source>
        <dbReference type="EMBL" id="KAJ5212122.1"/>
    </source>
</evidence>
<dbReference type="GeneID" id="83178131"/>
<dbReference type="Proteomes" id="UP001150904">
    <property type="component" value="Unassembled WGS sequence"/>
</dbReference>
<proteinExistence type="predicted"/>
<feature type="region of interest" description="Disordered" evidence="1">
    <location>
        <begin position="1"/>
        <end position="21"/>
    </location>
</feature>